<evidence type="ECO:0000256" key="2">
    <source>
        <dbReference type="PROSITE-ProRule" id="PRU01076"/>
    </source>
</evidence>
<protein>
    <submittedName>
        <fullName evidence="5">Antitoxin VapB1</fullName>
    </submittedName>
</protein>
<dbReference type="SUPFAM" id="SSF89447">
    <property type="entry name" value="AbrB/MazE/MraZ-like"/>
    <property type="match status" value="1"/>
</dbReference>
<evidence type="ECO:0000313" key="5">
    <source>
        <dbReference type="EMBL" id="VUF13960.1"/>
    </source>
</evidence>
<evidence type="ECO:0000313" key="7">
    <source>
        <dbReference type="Proteomes" id="UP001055303"/>
    </source>
</evidence>
<evidence type="ECO:0000259" key="3">
    <source>
        <dbReference type="PROSITE" id="PS51740"/>
    </source>
</evidence>
<dbReference type="Proteomes" id="UP000401717">
    <property type="component" value="Unassembled WGS sequence"/>
</dbReference>
<dbReference type="InterPro" id="IPR037914">
    <property type="entry name" value="SpoVT-AbrB_sf"/>
</dbReference>
<comment type="similarity">
    <text evidence="1">Belongs to the VapB family.</text>
</comment>
<evidence type="ECO:0000313" key="4">
    <source>
        <dbReference type="EMBL" id="GJD56171.1"/>
    </source>
</evidence>
<reference evidence="4" key="3">
    <citation type="submission" date="2021-08" db="EMBL/GenBank/DDBJ databases">
        <authorList>
            <person name="Tani A."/>
            <person name="Ola A."/>
            <person name="Ogura Y."/>
            <person name="Katsura K."/>
            <person name="Hayashi T."/>
        </authorList>
    </citation>
    <scope>NUCLEOTIDE SEQUENCE</scope>
    <source>
        <strain evidence="4">DSM 22415</strain>
    </source>
</reference>
<dbReference type="RefSeq" id="WP_144766328.1">
    <property type="nucleotide sequence ID" value="NZ_BPQI01000050.1"/>
</dbReference>
<dbReference type="OrthoDB" id="7173678at2"/>
<reference evidence="4" key="2">
    <citation type="journal article" date="2021" name="Front. Microbiol.">
        <title>Comprehensive Comparative Genomics and Phenotyping of Methylobacterium Species.</title>
        <authorList>
            <person name="Alessa O."/>
            <person name="Ogura Y."/>
            <person name="Fujitani Y."/>
            <person name="Takami H."/>
            <person name="Hayashi T."/>
            <person name="Sahin N."/>
            <person name="Tani A."/>
        </authorList>
    </citation>
    <scope>NUCLEOTIDE SEQUENCE</scope>
    <source>
        <strain evidence="4">DSM 22415</strain>
    </source>
</reference>
<dbReference type="PANTHER" id="PTHR37550">
    <property type="entry name" value="ANTITOXIN VAPB1"/>
    <property type="match status" value="1"/>
</dbReference>
<dbReference type="EMBL" id="BPQI01000050">
    <property type="protein sequence ID" value="GJD56171.1"/>
    <property type="molecule type" value="Genomic_DNA"/>
</dbReference>
<dbReference type="Gene3D" id="2.10.260.10">
    <property type="match status" value="1"/>
</dbReference>
<sequence length="80" mass="9088">MSDIAKVFWSGRSQAVRLPKAYRFDTEAVRIRREGDAVILEPVAESWDLIAGKLQPFDDDAVAAMEEEVPQQERPELDDL</sequence>
<dbReference type="Proteomes" id="UP001055303">
    <property type="component" value="Unassembled WGS sequence"/>
</dbReference>
<keyword evidence="2" id="KW-0238">DNA-binding</keyword>
<evidence type="ECO:0000256" key="1">
    <source>
        <dbReference type="ARBA" id="ARBA00007924"/>
    </source>
</evidence>
<dbReference type="NCBIfam" id="NF040493">
    <property type="entry name" value="TA_anti_VapB"/>
    <property type="match status" value="1"/>
</dbReference>
<accession>A0A564G1W5</accession>
<organism evidence="5 6">
    <name type="scientific">Methylobacterium dankookense</name>
    <dbReference type="NCBI Taxonomy" id="560405"/>
    <lineage>
        <taxon>Bacteria</taxon>
        <taxon>Pseudomonadati</taxon>
        <taxon>Pseudomonadota</taxon>
        <taxon>Alphaproteobacteria</taxon>
        <taxon>Hyphomicrobiales</taxon>
        <taxon>Methylobacteriaceae</taxon>
        <taxon>Methylobacterium</taxon>
    </lineage>
</organism>
<name>A0A564G1W5_9HYPH</name>
<dbReference type="Pfam" id="PF04014">
    <property type="entry name" value="MazE_antitoxin"/>
    <property type="match status" value="1"/>
</dbReference>
<feature type="domain" description="SpoVT-AbrB" evidence="3">
    <location>
        <begin position="5"/>
        <end position="45"/>
    </location>
</feature>
<dbReference type="GO" id="GO:0003677">
    <property type="term" value="F:DNA binding"/>
    <property type="evidence" value="ECO:0007669"/>
    <property type="project" value="UniProtKB-UniRule"/>
</dbReference>
<keyword evidence="7" id="KW-1185">Reference proteome</keyword>
<dbReference type="PROSITE" id="PS51740">
    <property type="entry name" value="SPOVT_ABRB"/>
    <property type="match status" value="1"/>
</dbReference>
<dbReference type="EMBL" id="CABFVH010000026">
    <property type="protein sequence ID" value="VUF13960.1"/>
    <property type="molecule type" value="Genomic_DNA"/>
</dbReference>
<evidence type="ECO:0000313" key="6">
    <source>
        <dbReference type="Proteomes" id="UP000401717"/>
    </source>
</evidence>
<dbReference type="PANTHER" id="PTHR37550:SF3">
    <property type="entry name" value="ANTITOXIN VAPB1"/>
    <property type="match status" value="1"/>
</dbReference>
<dbReference type="InterPro" id="IPR051734">
    <property type="entry name" value="VapB_TA_antitoxins"/>
</dbReference>
<reference evidence="5 6" key="1">
    <citation type="submission" date="2019-06" db="EMBL/GenBank/DDBJ databases">
        <authorList>
            <person name="Rodrigo-Torres L."/>
            <person name="Arahal R. D."/>
            <person name="Lucena T."/>
        </authorList>
    </citation>
    <scope>NUCLEOTIDE SEQUENCE [LARGE SCALE GENOMIC DNA]</scope>
    <source>
        <strain evidence="5 6">SW08-7</strain>
    </source>
</reference>
<dbReference type="InterPro" id="IPR007159">
    <property type="entry name" value="SpoVT-AbrB_dom"/>
</dbReference>
<dbReference type="InterPro" id="IPR047976">
    <property type="entry name" value="Anti_VapB2-like"/>
</dbReference>
<gene>
    <name evidence="5" type="primary">vapB1_1</name>
    <name evidence="4" type="ORF">IFDJLNFL_2066</name>
    <name evidence="5" type="ORF">MTDSW087_03670</name>
</gene>
<proteinExistence type="inferred from homology"/>
<dbReference type="AlphaFoldDB" id="A0A564G1W5"/>